<sequence>MHRALPGESLTLTVQLKEAQTEPVTVRLQLADPCAKGTANCPGWDSSRYPYVDHSGGPYTLSQAGESGTFTFSVSPDAIPQGPYKYEVVVERGDKTWVHPFYLRIPLGERSAIEALNMWRSLADLPPVREDPEWAFKAWLHGRYRVYNYPNVPPHDEYLDQPFATPEGREAGQRGNEYIFIQKSNGQPVFKNDEEPISWWIAAPFHRFPLIYSALQMASAGTYREVKDYMSYPGYGWSSSTLPAIYSQDSPSHEILFPPPAKTIPLNRFMYGENPSPISVCMNPDQAQKRPFLTQEGLVWGKYDYGYPPYVPSSSPLGFPITVATYVRGDTEVLEARLVRLSDGAVNPICAYGSLQYWEEREFWRDRAINGLRAYGALVVIPHEVLTPGEEYEVYIRATIAGQSREWTWRFRVAPQDQLVPLRLAPARWEGWEEGP</sequence>
<dbReference type="EMBL" id="JPSL02000032">
    <property type="protein sequence ID" value="KGQ22293.2"/>
    <property type="molecule type" value="Genomic_DNA"/>
</dbReference>
<dbReference type="Proteomes" id="UP000030364">
    <property type="component" value="Unassembled WGS sequence"/>
</dbReference>
<gene>
    <name evidence="1" type="ORF">THFILI_00540</name>
</gene>
<name>A0A0A2WR50_THEFI</name>
<evidence type="ECO:0000313" key="1">
    <source>
        <dbReference type="EMBL" id="KGQ22293.2"/>
    </source>
</evidence>
<reference evidence="1 2" key="1">
    <citation type="journal article" date="2015" name="Genome Announc.">
        <title>Draft Genome Sequence of the Thermophile Thermus filiformis ATCC 43280, Producer of Carotenoid-(Di)glucoside-Branched Fatty Acid (Di)esters and Source of Hyperthermostable Enzymes of Biotechnological Interest.</title>
        <authorList>
            <person name="Mandelli F."/>
            <person name="Oliveira Ramires B."/>
            <person name="Couger M.B."/>
            <person name="Paixao D.A."/>
            <person name="Camilo C.M."/>
            <person name="Polikarpov I."/>
            <person name="Prade R."/>
            <person name="Riano-Pachon D.M."/>
            <person name="Squina F.M."/>
        </authorList>
    </citation>
    <scope>NUCLEOTIDE SEQUENCE [LARGE SCALE GENOMIC DNA]</scope>
    <source>
        <strain evidence="1 2">ATCC 43280</strain>
    </source>
</reference>
<evidence type="ECO:0008006" key="3">
    <source>
        <dbReference type="Google" id="ProtNLM"/>
    </source>
</evidence>
<comment type="caution">
    <text evidence="1">The sequence shown here is derived from an EMBL/GenBank/DDBJ whole genome shotgun (WGS) entry which is preliminary data.</text>
</comment>
<dbReference type="AlphaFoldDB" id="A0A0A2WR50"/>
<keyword evidence="2" id="KW-1185">Reference proteome</keyword>
<accession>A0A0A2WR50</accession>
<protein>
    <recommendedName>
        <fullName evidence="3">SCP domain-containing protein</fullName>
    </recommendedName>
</protein>
<organism evidence="1 2">
    <name type="scientific">Thermus filiformis</name>
    <dbReference type="NCBI Taxonomy" id="276"/>
    <lineage>
        <taxon>Bacteria</taxon>
        <taxon>Thermotogati</taxon>
        <taxon>Deinococcota</taxon>
        <taxon>Deinococci</taxon>
        <taxon>Thermales</taxon>
        <taxon>Thermaceae</taxon>
        <taxon>Thermus</taxon>
    </lineage>
</organism>
<proteinExistence type="predicted"/>
<dbReference type="OrthoDB" id="30889at2"/>
<evidence type="ECO:0000313" key="2">
    <source>
        <dbReference type="Proteomes" id="UP000030364"/>
    </source>
</evidence>
<dbReference type="STRING" id="276.THFILI_00540"/>